<feature type="domain" description="GAG-pre-integrase" evidence="1">
    <location>
        <begin position="3"/>
        <end position="58"/>
    </location>
</feature>
<comment type="caution">
    <text evidence="2">The sequence shown here is derived from an EMBL/GenBank/DDBJ whole genome shotgun (WGS) entry which is preliminary data.</text>
</comment>
<evidence type="ECO:0000313" key="3">
    <source>
        <dbReference type="Proteomes" id="UP001141806"/>
    </source>
</evidence>
<dbReference type="Proteomes" id="UP001141806">
    <property type="component" value="Unassembled WGS sequence"/>
</dbReference>
<dbReference type="SUPFAM" id="SSF117281">
    <property type="entry name" value="Kelch motif"/>
    <property type="match status" value="1"/>
</dbReference>
<proteinExistence type="predicted"/>
<evidence type="ECO:0000259" key="1">
    <source>
        <dbReference type="Pfam" id="PF13976"/>
    </source>
</evidence>
<sequence length="172" mass="19708">MVGEVIVTNAVTESTTIWHRRLGHMSMQGLKVLLDRGLLLGLKSVNLDFYEDCLSEKHHRAPFCRSVAKSQNILHLMHSDIWETPVESVGGSSPVEVTRRLFCASVVMEEKFYALAYDRGGIVFNPCDLSWRNAPRELSLRWRGRAVLDGIFYCYDGFRKIKGFNLKEGKWK</sequence>
<gene>
    <name evidence="2" type="ORF">NE237_032331</name>
</gene>
<accession>A0A9Q0R3A6</accession>
<organism evidence="2 3">
    <name type="scientific">Protea cynaroides</name>
    <dbReference type="NCBI Taxonomy" id="273540"/>
    <lineage>
        <taxon>Eukaryota</taxon>
        <taxon>Viridiplantae</taxon>
        <taxon>Streptophyta</taxon>
        <taxon>Embryophyta</taxon>
        <taxon>Tracheophyta</taxon>
        <taxon>Spermatophyta</taxon>
        <taxon>Magnoliopsida</taxon>
        <taxon>Proteales</taxon>
        <taxon>Proteaceae</taxon>
        <taxon>Protea</taxon>
    </lineage>
</organism>
<reference evidence="2" key="1">
    <citation type="journal article" date="2023" name="Plant J.">
        <title>The genome of the king protea, Protea cynaroides.</title>
        <authorList>
            <person name="Chang J."/>
            <person name="Duong T.A."/>
            <person name="Schoeman C."/>
            <person name="Ma X."/>
            <person name="Roodt D."/>
            <person name="Barker N."/>
            <person name="Li Z."/>
            <person name="Van de Peer Y."/>
            <person name="Mizrachi E."/>
        </authorList>
    </citation>
    <scope>NUCLEOTIDE SEQUENCE</scope>
    <source>
        <tissue evidence="2">Young leaves</tissue>
    </source>
</reference>
<dbReference type="EMBL" id="JAMYWD010000001">
    <property type="protein sequence ID" value="KAJ4981494.1"/>
    <property type="molecule type" value="Genomic_DNA"/>
</dbReference>
<dbReference type="OrthoDB" id="45365at2759"/>
<dbReference type="InterPro" id="IPR015915">
    <property type="entry name" value="Kelch-typ_b-propeller"/>
</dbReference>
<dbReference type="AlphaFoldDB" id="A0A9Q0R3A6"/>
<name>A0A9Q0R3A6_9MAGN</name>
<protein>
    <recommendedName>
        <fullName evidence="1">GAG-pre-integrase domain-containing protein</fullName>
    </recommendedName>
</protein>
<dbReference type="InterPro" id="IPR025724">
    <property type="entry name" value="GAG-pre-integrase_dom"/>
</dbReference>
<evidence type="ECO:0000313" key="2">
    <source>
        <dbReference type="EMBL" id="KAJ4981494.1"/>
    </source>
</evidence>
<dbReference type="Pfam" id="PF13976">
    <property type="entry name" value="gag_pre-integrs"/>
    <property type="match status" value="1"/>
</dbReference>
<keyword evidence="3" id="KW-1185">Reference proteome</keyword>